<dbReference type="SUPFAM" id="SSF53335">
    <property type="entry name" value="S-adenosyl-L-methionine-dependent methyltransferases"/>
    <property type="match status" value="1"/>
</dbReference>
<protein>
    <submittedName>
        <fullName evidence="3">Regulator of secondary metabolism</fullName>
    </submittedName>
</protein>
<evidence type="ECO:0000256" key="2">
    <source>
        <dbReference type="SAM" id="MobiDB-lite"/>
    </source>
</evidence>
<dbReference type="PANTHER" id="PTHR43591">
    <property type="entry name" value="METHYLTRANSFERASE"/>
    <property type="match status" value="1"/>
</dbReference>
<dbReference type="Gene3D" id="3.40.50.150">
    <property type="entry name" value="Vaccinia Virus protein VP39"/>
    <property type="match status" value="1"/>
</dbReference>
<sequence>MRRDSASFALWPQQEGKETNGQSLPALDNETQKDGLDFVHDLITKRARLKYYNNLRYSNNVLDSSTGTGIWAAEMARQIERYGGKVVGFGASNLQLTSNIPKNLTLLEEGRDDLWGENDRFDLIHTRVLPSDTRNWPEFYKEAYEHLKSGCYLEIEALNLELLCDSGGSTLESEFFLDHLILPNTGDDKQHLNFEKTKELLESAGFVNIKEEVINLPINPWREDERDRELGQRFNMVLQFLLKTGQYAPPDLDSNAPAWEEIYTLGNRGYCRL</sequence>
<dbReference type="GO" id="GO:0008168">
    <property type="term" value="F:methyltransferase activity"/>
    <property type="evidence" value="ECO:0007669"/>
    <property type="project" value="TreeGrafter"/>
</dbReference>
<accession>A0A161WHT6</accession>
<comment type="caution">
    <text evidence="3">The sequence shown here is derived from an EMBL/GenBank/DDBJ whole genome shotgun (WGS) entry which is preliminary data.</text>
</comment>
<dbReference type="Pfam" id="PF13489">
    <property type="entry name" value="Methyltransf_23"/>
    <property type="match status" value="1"/>
</dbReference>
<dbReference type="STRING" id="708197.A0A161WHT6"/>
<organism evidence="3 4">
    <name type="scientific">Colletotrichum tofieldiae</name>
    <dbReference type="NCBI Taxonomy" id="708197"/>
    <lineage>
        <taxon>Eukaryota</taxon>
        <taxon>Fungi</taxon>
        <taxon>Dikarya</taxon>
        <taxon>Ascomycota</taxon>
        <taxon>Pezizomycotina</taxon>
        <taxon>Sordariomycetes</taxon>
        <taxon>Hypocreomycetidae</taxon>
        <taxon>Glomerellales</taxon>
        <taxon>Glomerellaceae</taxon>
        <taxon>Colletotrichum</taxon>
        <taxon>Colletotrichum spaethianum species complex</taxon>
    </lineage>
</organism>
<name>A0A161WHT6_9PEZI</name>
<dbReference type="AlphaFoldDB" id="A0A161WHT6"/>
<dbReference type="InterPro" id="IPR029063">
    <property type="entry name" value="SAM-dependent_MTases_sf"/>
</dbReference>
<evidence type="ECO:0000313" key="4">
    <source>
        <dbReference type="Proteomes" id="UP000076552"/>
    </source>
</evidence>
<evidence type="ECO:0000256" key="1">
    <source>
        <dbReference type="ARBA" id="ARBA00038158"/>
    </source>
</evidence>
<feature type="region of interest" description="Disordered" evidence="2">
    <location>
        <begin position="1"/>
        <end position="29"/>
    </location>
</feature>
<proteinExistence type="inferred from homology"/>
<evidence type="ECO:0000313" key="3">
    <source>
        <dbReference type="EMBL" id="KZL70496.1"/>
    </source>
</evidence>
<dbReference type="EMBL" id="LFIV01000088">
    <property type="protein sequence ID" value="KZL70496.1"/>
    <property type="molecule type" value="Genomic_DNA"/>
</dbReference>
<dbReference type="PANTHER" id="PTHR43591:SF24">
    <property type="entry name" value="2-METHOXY-6-POLYPRENYL-1,4-BENZOQUINOL METHYLASE, MITOCHONDRIAL"/>
    <property type="match status" value="1"/>
</dbReference>
<gene>
    <name evidence="3" type="ORF">CT0861_10421</name>
</gene>
<reference evidence="3 4" key="1">
    <citation type="submission" date="2015-06" db="EMBL/GenBank/DDBJ databases">
        <title>Survival trade-offs in plant roots during colonization by closely related pathogenic and mutualistic fungi.</title>
        <authorList>
            <person name="Hacquard S."/>
            <person name="Kracher B."/>
            <person name="Hiruma K."/>
            <person name="Weinman A."/>
            <person name="Muench P."/>
            <person name="Garrido Oter R."/>
            <person name="Ver Loren van Themaat E."/>
            <person name="Dallerey J.-F."/>
            <person name="Damm U."/>
            <person name="Henrissat B."/>
            <person name="Lespinet O."/>
            <person name="Thon M."/>
            <person name="Kemen E."/>
            <person name="McHardy A.C."/>
            <person name="Schulze-Lefert P."/>
            <person name="O'Connell R.J."/>
        </authorList>
    </citation>
    <scope>NUCLEOTIDE SEQUENCE [LARGE SCALE GENOMIC DNA]</scope>
    <source>
        <strain evidence="3 4">0861</strain>
    </source>
</reference>
<dbReference type="Proteomes" id="UP000076552">
    <property type="component" value="Unassembled WGS sequence"/>
</dbReference>
<dbReference type="CDD" id="cd02440">
    <property type="entry name" value="AdoMet_MTases"/>
    <property type="match status" value="1"/>
</dbReference>
<keyword evidence="4" id="KW-1185">Reference proteome</keyword>
<comment type="similarity">
    <text evidence="1">Belongs to the methyltransferase superfamily. LaeA methyltransferase family.</text>
</comment>